<dbReference type="RefSeq" id="WP_380051438.1">
    <property type="nucleotide sequence ID" value="NZ_JBHLTC010000030.1"/>
</dbReference>
<organism evidence="2 3">
    <name type="scientific">Kribbella deserti</name>
    <dbReference type="NCBI Taxonomy" id="1926257"/>
    <lineage>
        <taxon>Bacteria</taxon>
        <taxon>Bacillati</taxon>
        <taxon>Actinomycetota</taxon>
        <taxon>Actinomycetes</taxon>
        <taxon>Propionibacteriales</taxon>
        <taxon>Kribbellaceae</taxon>
        <taxon>Kribbella</taxon>
    </lineage>
</organism>
<reference evidence="2 3" key="1">
    <citation type="submission" date="2024-09" db="EMBL/GenBank/DDBJ databases">
        <authorList>
            <person name="Sun Q."/>
            <person name="Mori K."/>
        </authorList>
    </citation>
    <scope>NUCLEOTIDE SEQUENCE [LARGE SCALE GENOMIC DNA]</scope>
    <source>
        <strain evidence="2 3">CGMCC 1.15906</strain>
    </source>
</reference>
<name>A0ABV6QTU5_9ACTN</name>
<sequence length="122" mass="13033">MLSRARVTAASNLSGRQSTSQAALAKQRALRGTPGLKVISRVSTTVRSDLPNHTVMAVSTLTYPYRDGAGATRYVTTRYVAPYERGTANHAYLEMTAAGRPKDKAGLHSLLTRATRTVALAG</sequence>
<dbReference type="Proteomes" id="UP001589890">
    <property type="component" value="Unassembled WGS sequence"/>
</dbReference>
<comment type="caution">
    <text evidence="2">The sequence shown here is derived from an EMBL/GenBank/DDBJ whole genome shotgun (WGS) entry which is preliminary data.</text>
</comment>
<evidence type="ECO:0000313" key="2">
    <source>
        <dbReference type="EMBL" id="MFC0627122.1"/>
    </source>
</evidence>
<feature type="region of interest" description="Disordered" evidence="1">
    <location>
        <begin position="1"/>
        <end position="20"/>
    </location>
</feature>
<feature type="compositionally biased region" description="Polar residues" evidence="1">
    <location>
        <begin position="9"/>
        <end position="20"/>
    </location>
</feature>
<evidence type="ECO:0008006" key="4">
    <source>
        <dbReference type="Google" id="ProtNLM"/>
    </source>
</evidence>
<proteinExistence type="predicted"/>
<keyword evidence="3" id="KW-1185">Reference proteome</keyword>
<accession>A0ABV6QTU5</accession>
<evidence type="ECO:0000313" key="3">
    <source>
        <dbReference type="Proteomes" id="UP001589890"/>
    </source>
</evidence>
<protein>
    <recommendedName>
        <fullName evidence="4">HK97 gp10 family phage protein</fullName>
    </recommendedName>
</protein>
<gene>
    <name evidence="2" type="ORF">ACFFGN_23810</name>
</gene>
<evidence type="ECO:0000256" key="1">
    <source>
        <dbReference type="SAM" id="MobiDB-lite"/>
    </source>
</evidence>
<dbReference type="EMBL" id="JBHLTC010000030">
    <property type="protein sequence ID" value="MFC0627122.1"/>
    <property type="molecule type" value="Genomic_DNA"/>
</dbReference>